<dbReference type="Pfam" id="PF03118">
    <property type="entry name" value="RNA_pol_A_CTD"/>
    <property type="match status" value="1"/>
</dbReference>
<dbReference type="Gene3D" id="1.10.150.20">
    <property type="entry name" value="5' to 3' exonuclease, C-terminal subdomain"/>
    <property type="match status" value="1"/>
</dbReference>
<dbReference type="InterPro" id="IPR011260">
    <property type="entry name" value="RNAP_asu_C"/>
</dbReference>
<feature type="domain" description="RNA polymerase alpha subunit C-terminal" evidence="1">
    <location>
        <begin position="17"/>
        <end position="58"/>
    </location>
</feature>
<dbReference type="EMBL" id="JANHOH010000009">
    <property type="protein sequence ID" value="MCQ6960660.1"/>
    <property type="molecule type" value="Genomic_DNA"/>
</dbReference>
<proteinExistence type="predicted"/>
<gene>
    <name evidence="2" type="ORF">NPE20_21960</name>
</gene>
<dbReference type="SUPFAM" id="SSF47789">
    <property type="entry name" value="C-terminal domain of RNA polymerase alpha subunit"/>
    <property type="match status" value="1"/>
</dbReference>
<organism evidence="2 3">
    <name type="scientific">Mucilaginibacter aquariorum</name>
    <dbReference type="NCBI Taxonomy" id="2967225"/>
    <lineage>
        <taxon>Bacteria</taxon>
        <taxon>Pseudomonadati</taxon>
        <taxon>Bacteroidota</taxon>
        <taxon>Sphingobacteriia</taxon>
        <taxon>Sphingobacteriales</taxon>
        <taxon>Sphingobacteriaceae</taxon>
        <taxon>Mucilaginibacter</taxon>
    </lineage>
</organism>
<name>A0ABT1T7Q1_9SPHI</name>
<evidence type="ECO:0000313" key="3">
    <source>
        <dbReference type="Proteomes" id="UP001204376"/>
    </source>
</evidence>
<dbReference type="RefSeq" id="WP_256540842.1">
    <property type="nucleotide sequence ID" value="NZ_JANHOH010000009.1"/>
</dbReference>
<comment type="caution">
    <text evidence="2">The sequence shown here is derived from an EMBL/GenBank/DDBJ whole genome shotgun (WGS) entry which is preliminary data.</text>
</comment>
<keyword evidence="3" id="KW-1185">Reference proteome</keyword>
<protein>
    <submittedName>
        <fullName evidence="2">Helix-hairpin-helix domain-containing protein</fullName>
    </submittedName>
</protein>
<evidence type="ECO:0000313" key="2">
    <source>
        <dbReference type="EMBL" id="MCQ6960660.1"/>
    </source>
</evidence>
<dbReference type="Proteomes" id="UP001204376">
    <property type="component" value="Unassembled WGS sequence"/>
</dbReference>
<evidence type="ECO:0000259" key="1">
    <source>
        <dbReference type="Pfam" id="PF03118"/>
    </source>
</evidence>
<accession>A0ABT1T7Q1</accession>
<sequence>MKEAKENHPFSKLAKPAQRALANADINSLEELAKLTEKELMKLHGIGKSTLPVLKEAMADKGLSFAK</sequence>
<reference evidence="2 3" key="1">
    <citation type="submission" date="2022-07" db="EMBL/GenBank/DDBJ databases">
        <title>Mucilaginibacter sp. JC4.</title>
        <authorList>
            <person name="Le V."/>
            <person name="Ko S.-R."/>
            <person name="Ahn C.-Y."/>
            <person name="Oh H.-M."/>
        </authorList>
    </citation>
    <scope>NUCLEOTIDE SEQUENCE [LARGE SCALE GENOMIC DNA]</scope>
    <source>
        <strain evidence="2 3">JC4</strain>
    </source>
</reference>